<evidence type="ECO:0000256" key="3">
    <source>
        <dbReference type="ARBA" id="ARBA00023274"/>
    </source>
</evidence>
<comment type="similarity">
    <text evidence="1">Belongs to the bacterial ribosomal protein bL27 family.</text>
</comment>
<dbReference type="PANTHER" id="PTHR15893:SF0">
    <property type="entry name" value="LARGE RIBOSOMAL SUBUNIT PROTEIN BL27M"/>
    <property type="match status" value="1"/>
</dbReference>
<reference evidence="4 5" key="1">
    <citation type="journal article" date="2022" name="Allergy">
        <title>Genome assembly and annotation of Periplaneta americana reveal a comprehensive cockroach allergen profile.</title>
        <authorList>
            <person name="Wang L."/>
            <person name="Xiong Q."/>
            <person name="Saelim N."/>
            <person name="Wang L."/>
            <person name="Nong W."/>
            <person name="Wan A.T."/>
            <person name="Shi M."/>
            <person name="Liu X."/>
            <person name="Cao Q."/>
            <person name="Hui J.H.L."/>
            <person name="Sookrung N."/>
            <person name="Leung T.F."/>
            <person name="Tungtrongchitr A."/>
            <person name="Tsui S.K.W."/>
        </authorList>
    </citation>
    <scope>NUCLEOTIDE SEQUENCE [LARGE SCALE GENOMIC DNA]</scope>
    <source>
        <strain evidence="4">PWHHKU_190912</strain>
    </source>
</reference>
<accession>A0ABQ8S2K2</accession>
<dbReference type="PANTHER" id="PTHR15893">
    <property type="entry name" value="RIBOSOMAL PROTEIN L27"/>
    <property type="match status" value="1"/>
</dbReference>
<dbReference type="SUPFAM" id="SSF110324">
    <property type="entry name" value="Ribosomal L27 protein-like"/>
    <property type="match status" value="1"/>
</dbReference>
<proteinExistence type="inferred from homology"/>
<dbReference type="Proteomes" id="UP001148838">
    <property type="component" value="Unassembled WGS sequence"/>
</dbReference>
<evidence type="ECO:0000256" key="1">
    <source>
        <dbReference type="ARBA" id="ARBA00010797"/>
    </source>
</evidence>
<name>A0ABQ8S2K2_PERAM</name>
<evidence type="ECO:0000313" key="4">
    <source>
        <dbReference type="EMBL" id="KAJ4428131.1"/>
    </source>
</evidence>
<keyword evidence="2" id="KW-0689">Ribosomal protein</keyword>
<evidence type="ECO:0000256" key="2">
    <source>
        <dbReference type="ARBA" id="ARBA00022980"/>
    </source>
</evidence>
<dbReference type="InterPro" id="IPR001684">
    <property type="entry name" value="Ribosomal_bL27"/>
</dbReference>
<protein>
    <recommendedName>
        <fullName evidence="6">Ribosomal protein L27</fullName>
    </recommendedName>
</protein>
<dbReference type="EMBL" id="JAJSOF020000037">
    <property type="protein sequence ID" value="KAJ4428131.1"/>
    <property type="molecule type" value="Genomic_DNA"/>
</dbReference>
<keyword evidence="5" id="KW-1185">Reference proteome</keyword>
<dbReference type="PRINTS" id="PR00063">
    <property type="entry name" value="RIBOSOMALL27"/>
</dbReference>
<comment type="caution">
    <text evidence="4">The sequence shown here is derived from an EMBL/GenBank/DDBJ whole genome shotgun (WGS) entry which is preliminary data.</text>
</comment>
<evidence type="ECO:0008006" key="6">
    <source>
        <dbReference type="Google" id="ProtNLM"/>
    </source>
</evidence>
<sequence>MSVAQSAKTLASNSELRSGAGSIPTWADYLVFSEVFHNRMANVRDSVVRNVILLQRFSGQERSTQRPRCQYNRNTLLLVNRWARCQKNAFVLEVDAGALADCGRGTSTRNQKGHARPKHRGWRVQDGHYVQAGTILATQRNLRFHPGLNVGFGKNGTLFAIEAGRVYVTCEKADPNWEHTWIMRHYEGRDNETIYKKYFNVIPEPQEFRFKLIDRI</sequence>
<dbReference type="Gene3D" id="2.40.50.100">
    <property type="match status" value="1"/>
</dbReference>
<organism evidence="4 5">
    <name type="scientific">Periplaneta americana</name>
    <name type="common">American cockroach</name>
    <name type="synonym">Blatta americana</name>
    <dbReference type="NCBI Taxonomy" id="6978"/>
    <lineage>
        <taxon>Eukaryota</taxon>
        <taxon>Metazoa</taxon>
        <taxon>Ecdysozoa</taxon>
        <taxon>Arthropoda</taxon>
        <taxon>Hexapoda</taxon>
        <taxon>Insecta</taxon>
        <taxon>Pterygota</taxon>
        <taxon>Neoptera</taxon>
        <taxon>Polyneoptera</taxon>
        <taxon>Dictyoptera</taxon>
        <taxon>Blattodea</taxon>
        <taxon>Blattoidea</taxon>
        <taxon>Blattidae</taxon>
        <taxon>Blattinae</taxon>
        <taxon>Periplaneta</taxon>
    </lineage>
</organism>
<gene>
    <name evidence="4" type="ORF">ANN_24145</name>
</gene>
<evidence type="ECO:0000313" key="5">
    <source>
        <dbReference type="Proteomes" id="UP001148838"/>
    </source>
</evidence>
<dbReference type="Pfam" id="PF01016">
    <property type="entry name" value="Ribosomal_L27"/>
    <property type="match status" value="1"/>
</dbReference>
<keyword evidence="3" id="KW-0687">Ribonucleoprotein</keyword>